<dbReference type="EMBL" id="QFOD01000007">
    <property type="protein sequence ID" value="PZP32916.1"/>
    <property type="molecule type" value="Genomic_DNA"/>
</dbReference>
<evidence type="ECO:0000313" key="2">
    <source>
        <dbReference type="Proteomes" id="UP000249633"/>
    </source>
</evidence>
<dbReference type="AlphaFoldDB" id="A0A2W5FJ91"/>
<proteinExistence type="predicted"/>
<reference evidence="1 2" key="1">
    <citation type="submission" date="2017-08" db="EMBL/GenBank/DDBJ databases">
        <title>Infants hospitalized years apart are colonized by the same room-sourced microbial strains.</title>
        <authorList>
            <person name="Brooks B."/>
            <person name="Olm M.R."/>
            <person name="Firek B.A."/>
            <person name="Baker R."/>
            <person name="Thomas B.C."/>
            <person name="Morowitz M.J."/>
            <person name="Banfield J.F."/>
        </authorList>
    </citation>
    <scope>NUCLEOTIDE SEQUENCE [LARGE SCALE GENOMIC DNA]</scope>
    <source>
        <strain evidence="1">S2_012_000_R2_81</strain>
    </source>
</reference>
<comment type="caution">
    <text evidence="1">The sequence shown here is derived from an EMBL/GenBank/DDBJ whole genome shotgun (WGS) entry which is preliminary data.</text>
</comment>
<organism evidence="1 2">
    <name type="scientific">Roseateles depolymerans</name>
    <dbReference type="NCBI Taxonomy" id="76731"/>
    <lineage>
        <taxon>Bacteria</taxon>
        <taxon>Pseudomonadati</taxon>
        <taxon>Pseudomonadota</taxon>
        <taxon>Betaproteobacteria</taxon>
        <taxon>Burkholderiales</taxon>
        <taxon>Sphaerotilaceae</taxon>
        <taxon>Roseateles</taxon>
    </lineage>
</organism>
<accession>A0A2W5FJ91</accession>
<protein>
    <recommendedName>
        <fullName evidence="3">PilZ domain-containing protein</fullName>
    </recommendedName>
</protein>
<gene>
    <name evidence="1" type="ORF">DI603_09575</name>
</gene>
<evidence type="ECO:0000313" key="1">
    <source>
        <dbReference type="EMBL" id="PZP32916.1"/>
    </source>
</evidence>
<name>A0A2W5FJ91_9BURK</name>
<evidence type="ECO:0008006" key="3">
    <source>
        <dbReference type="Google" id="ProtNLM"/>
    </source>
</evidence>
<sequence>MTDVFADQRLSLRTDFLGAQHDADSLPGWVFKPVQFSQGPAGLVLNLSDGGLQVLTSATEPLPHGRYEVVLLLGRSDAEPQDNDEQVSWFNGIVEHAWSRPVPRMGILHGLRFVSRNSTAEQFLEKHQAALEAGQWVRCLLLGKAH</sequence>
<dbReference type="Proteomes" id="UP000249633">
    <property type="component" value="Unassembled WGS sequence"/>
</dbReference>